<organism evidence="1 2">
    <name type="scientific">Pinctada imbricata</name>
    <name type="common">Atlantic pearl-oyster</name>
    <name type="synonym">Pinctada martensii</name>
    <dbReference type="NCBI Taxonomy" id="66713"/>
    <lineage>
        <taxon>Eukaryota</taxon>
        <taxon>Metazoa</taxon>
        <taxon>Spiralia</taxon>
        <taxon>Lophotrochozoa</taxon>
        <taxon>Mollusca</taxon>
        <taxon>Bivalvia</taxon>
        <taxon>Autobranchia</taxon>
        <taxon>Pteriomorphia</taxon>
        <taxon>Pterioida</taxon>
        <taxon>Pterioidea</taxon>
        <taxon>Pteriidae</taxon>
        <taxon>Pinctada</taxon>
    </lineage>
</organism>
<dbReference type="EMBL" id="VSWD01000011">
    <property type="protein sequence ID" value="KAK3088103.1"/>
    <property type="molecule type" value="Genomic_DNA"/>
</dbReference>
<protein>
    <submittedName>
        <fullName evidence="1">Uncharacterized protein</fullName>
    </submittedName>
</protein>
<reference evidence="1" key="1">
    <citation type="submission" date="2019-08" db="EMBL/GenBank/DDBJ databases">
        <title>The improved chromosome-level genome for the pearl oyster Pinctada fucata martensii using PacBio sequencing and Hi-C.</title>
        <authorList>
            <person name="Zheng Z."/>
        </authorList>
    </citation>
    <scope>NUCLEOTIDE SEQUENCE</scope>
    <source>
        <strain evidence="1">ZZ-2019</strain>
        <tissue evidence="1">Adductor muscle</tissue>
    </source>
</reference>
<gene>
    <name evidence="1" type="ORF">FSP39_014698</name>
</gene>
<evidence type="ECO:0000313" key="1">
    <source>
        <dbReference type="EMBL" id="KAK3088103.1"/>
    </source>
</evidence>
<comment type="caution">
    <text evidence="1">The sequence shown here is derived from an EMBL/GenBank/DDBJ whole genome shotgun (WGS) entry which is preliminary data.</text>
</comment>
<sequence length="155" mass="16628">MHIKLSKKGGDLKQYSVAASTANTKNKPCKNTEMTRTQQATQRLKRDKTLNINMESLVETTSNVRLAKSTCPHPCTQGGKKYCGHIPCPLPPCVDPVTPTGHCCDECPNGANCMIDGTIFPAYNDTIVAGKVCRCIHVGRFGSGTCQDLGTISVG</sequence>
<accession>A0AA88XUS0</accession>
<dbReference type="Proteomes" id="UP001186944">
    <property type="component" value="Unassembled WGS sequence"/>
</dbReference>
<dbReference type="AlphaFoldDB" id="A0AA88XUS0"/>
<name>A0AA88XUS0_PINIB</name>
<proteinExistence type="predicted"/>
<evidence type="ECO:0000313" key="2">
    <source>
        <dbReference type="Proteomes" id="UP001186944"/>
    </source>
</evidence>
<keyword evidence="2" id="KW-1185">Reference proteome</keyword>